<sequence length="80" mass="9088">MEVGVQSWGFAEPRGGCCRLRATDWPFIRVVKFDLWIFPPSTTCLIRSSAPVVVAEQRIQGGDCVFEFLLPRRWSESDSP</sequence>
<reference evidence="2" key="2">
    <citation type="submission" date="2019-10" db="EMBL/GenBank/DDBJ databases">
        <title>A de novo genome assembly of a pear dwarfing rootstock.</title>
        <authorList>
            <person name="Wang F."/>
            <person name="Wang J."/>
            <person name="Li S."/>
            <person name="Zhang Y."/>
            <person name="Fang M."/>
            <person name="Ma L."/>
            <person name="Zhao Y."/>
            <person name="Jiang S."/>
        </authorList>
    </citation>
    <scope>NUCLEOTIDE SEQUENCE [LARGE SCALE GENOMIC DNA]</scope>
</reference>
<keyword evidence="2" id="KW-1185">Reference proteome</keyword>
<accession>A0A5N5EXM1</accession>
<evidence type="ECO:0000313" key="1">
    <source>
        <dbReference type="EMBL" id="KAB2595669.1"/>
    </source>
</evidence>
<organism evidence="1 2">
    <name type="scientific">Pyrus ussuriensis x Pyrus communis</name>
    <dbReference type="NCBI Taxonomy" id="2448454"/>
    <lineage>
        <taxon>Eukaryota</taxon>
        <taxon>Viridiplantae</taxon>
        <taxon>Streptophyta</taxon>
        <taxon>Embryophyta</taxon>
        <taxon>Tracheophyta</taxon>
        <taxon>Spermatophyta</taxon>
        <taxon>Magnoliopsida</taxon>
        <taxon>eudicotyledons</taxon>
        <taxon>Gunneridae</taxon>
        <taxon>Pentapetalae</taxon>
        <taxon>rosids</taxon>
        <taxon>fabids</taxon>
        <taxon>Rosales</taxon>
        <taxon>Rosaceae</taxon>
        <taxon>Amygdaloideae</taxon>
        <taxon>Maleae</taxon>
        <taxon>Pyrus</taxon>
    </lineage>
</organism>
<proteinExistence type="predicted"/>
<name>A0A5N5EXM1_9ROSA</name>
<dbReference type="AlphaFoldDB" id="A0A5N5EXM1"/>
<evidence type="ECO:0000313" key="2">
    <source>
        <dbReference type="Proteomes" id="UP000327157"/>
    </source>
</evidence>
<reference evidence="1 2" key="3">
    <citation type="submission" date="2019-11" db="EMBL/GenBank/DDBJ databases">
        <title>A de novo genome assembly of a pear dwarfing rootstock.</title>
        <authorList>
            <person name="Wang F."/>
            <person name="Wang J."/>
            <person name="Li S."/>
            <person name="Zhang Y."/>
            <person name="Fang M."/>
            <person name="Ma L."/>
            <person name="Zhao Y."/>
            <person name="Jiang S."/>
        </authorList>
    </citation>
    <scope>NUCLEOTIDE SEQUENCE [LARGE SCALE GENOMIC DNA]</scope>
    <source>
        <strain evidence="1">S2</strain>
        <tissue evidence="1">Leaf</tissue>
    </source>
</reference>
<dbReference type="Proteomes" id="UP000327157">
    <property type="component" value="Chromosome 7"/>
</dbReference>
<protein>
    <submittedName>
        <fullName evidence="1">Uncharacterized protein</fullName>
    </submittedName>
</protein>
<reference evidence="1 2" key="1">
    <citation type="submission" date="2019-09" db="EMBL/GenBank/DDBJ databases">
        <authorList>
            <person name="Ou C."/>
        </authorList>
    </citation>
    <scope>NUCLEOTIDE SEQUENCE [LARGE SCALE GENOMIC DNA]</scope>
    <source>
        <strain evidence="1">S2</strain>
        <tissue evidence="1">Leaf</tissue>
    </source>
</reference>
<comment type="caution">
    <text evidence="1">The sequence shown here is derived from an EMBL/GenBank/DDBJ whole genome shotgun (WGS) entry which is preliminary data.</text>
</comment>
<dbReference type="EMBL" id="SMOL01000781">
    <property type="protein sequence ID" value="KAB2595669.1"/>
    <property type="molecule type" value="Genomic_DNA"/>
</dbReference>
<gene>
    <name evidence="1" type="ORF">D8674_031119</name>
</gene>